<dbReference type="Proteomes" id="UP000492821">
    <property type="component" value="Unassembled WGS sequence"/>
</dbReference>
<feature type="compositionally biased region" description="Basic and acidic residues" evidence="1">
    <location>
        <begin position="14"/>
        <end position="26"/>
    </location>
</feature>
<evidence type="ECO:0000313" key="3">
    <source>
        <dbReference type="WBParaSite" id="Pan_g10326.t1"/>
    </source>
</evidence>
<reference evidence="2" key="1">
    <citation type="journal article" date="2013" name="Genetics">
        <title>The draft genome and transcriptome of Panagrellus redivivus are shaped by the harsh demands of a free-living lifestyle.</title>
        <authorList>
            <person name="Srinivasan J."/>
            <person name="Dillman A.R."/>
            <person name="Macchietto M.G."/>
            <person name="Heikkinen L."/>
            <person name="Lakso M."/>
            <person name="Fracchia K.M."/>
            <person name="Antoshechkin I."/>
            <person name="Mortazavi A."/>
            <person name="Wong G."/>
            <person name="Sternberg P.W."/>
        </authorList>
    </citation>
    <scope>NUCLEOTIDE SEQUENCE [LARGE SCALE GENOMIC DNA]</scope>
    <source>
        <strain evidence="2">MT8872</strain>
    </source>
</reference>
<dbReference type="WBParaSite" id="Pan_g10326.t1">
    <property type="protein sequence ID" value="Pan_g10326.t1"/>
    <property type="gene ID" value="Pan_g10326"/>
</dbReference>
<proteinExistence type="predicted"/>
<organism evidence="2 3">
    <name type="scientific">Panagrellus redivivus</name>
    <name type="common">Microworm</name>
    <dbReference type="NCBI Taxonomy" id="6233"/>
    <lineage>
        <taxon>Eukaryota</taxon>
        <taxon>Metazoa</taxon>
        <taxon>Ecdysozoa</taxon>
        <taxon>Nematoda</taxon>
        <taxon>Chromadorea</taxon>
        <taxon>Rhabditida</taxon>
        <taxon>Tylenchina</taxon>
        <taxon>Panagrolaimomorpha</taxon>
        <taxon>Panagrolaimoidea</taxon>
        <taxon>Panagrolaimidae</taxon>
        <taxon>Panagrellus</taxon>
    </lineage>
</organism>
<reference evidence="3" key="2">
    <citation type="submission" date="2020-10" db="UniProtKB">
        <authorList>
            <consortium name="WormBaseParasite"/>
        </authorList>
    </citation>
    <scope>IDENTIFICATION</scope>
</reference>
<evidence type="ECO:0000256" key="1">
    <source>
        <dbReference type="SAM" id="MobiDB-lite"/>
    </source>
</evidence>
<name>A0A7E4UMM9_PANRE</name>
<dbReference type="AlphaFoldDB" id="A0A7E4UMM9"/>
<feature type="region of interest" description="Disordered" evidence="1">
    <location>
        <begin position="1"/>
        <end position="26"/>
    </location>
</feature>
<protein>
    <submittedName>
        <fullName evidence="3">DBD_Tnp_Mut domain-containing protein</fullName>
    </submittedName>
</protein>
<sequence length="210" mass="23964">MSNPPHFPASVNPARERQPATLDDGKVSAPPIAWHDDLPLILPNNVYIAQTSRNQPINNTSASSIHVHPPMVDVDATPTIEDPIEYTDSDSDSDSDYLFQAFDIRPDTRSMTQCEPLNSKRYAEFNLTAMEFHLQFRYDNKQTGAFSFRKADKHLKFEPQPSGAMKVIYGASGFDDEMWPKMRWIDAFRAIRARCDRFFGRFPFIDLTGD</sequence>
<evidence type="ECO:0000313" key="2">
    <source>
        <dbReference type="Proteomes" id="UP000492821"/>
    </source>
</evidence>
<keyword evidence="2" id="KW-1185">Reference proteome</keyword>
<accession>A0A7E4UMM9</accession>